<dbReference type="EMBL" id="AWGW01000006">
    <property type="protein sequence ID" value="ERK02305.1"/>
    <property type="molecule type" value="Genomic_DNA"/>
</dbReference>
<proteinExistence type="predicted"/>
<sequence>MGGHIGAQETIETAIEIPLWIFLHQKDKLKNKIKQDHFK</sequence>
<organism evidence="1 2">
    <name type="scientific">Segatella salivae F0493</name>
    <dbReference type="NCBI Taxonomy" id="1395125"/>
    <lineage>
        <taxon>Bacteria</taxon>
        <taxon>Pseudomonadati</taxon>
        <taxon>Bacteroidota</taxon>
        <taxon>Bacteroidia</taxon>
        <taxon>Bacteroidales</taxon>
        <taxon>Prevotellaceae</taxon>
        <taxon>Segatella</taxon>
    </lineage>
</organism>
<evidence type="ECO:0000313" key="2">
    <source>
        <dbReference type="Proteomes" id="UP000017023"/>
    </source>
</evidence>
<evidence type="ECO:0000313" key="1">
    <source>
        <dbReference type="EMBL" id="ERK02305.1"/>
    </source>
</evidence>
<name>U2MKW3_9BACT</name>
<gene>
    <name evidence="1" type="ORF">HMPREF9145_0636</name>
</gene>
<protein>
    <submittedName>
        <fullName evidence="1">Uncharacterized protein</fullName>
    </submittedName>
</protein>
<dbReference type="AlphaFoldDB" id="U2MKW3"/>
<dbReference type="Proteomes" id="UP000017023">
    <property type="component" value="Unassembled WGS sequence"/>
</dbReference>
<reference evidence="1 2" key="1">
    <citation type="submission" date="2013-08" db="EMBL/GenBank/DDBJ databases">
        <authorList>
            <person name="Durkin A.S."/>
            <person name="Haft D.R."/>
            <person name="McCorrison J."/>
            <person name="Torralba M."/>
            <person name="Gillis M."/>
            <person name="Haft D.H."/>
            <person name="Methe B."/>
            <person name="Sutton G."/>
            <person name="Nelson K.E."/>
        </authorList>
    </citation>
    <scope>NUCLEOTIDE SEQUENCE [LARGE SCALE GENOMIC DNA]</scope>
    <source>
        <strain evidence="1 2">F0493</strain>
    </source>
</reference>
<accession>U2MKW3</accession>
<comment type="caution">
    <text evidence="1">The sequence shown here is derived from an EMBL/GenBank/DDBJ whole genome shotgun (WGS) entry which is preliminary data.</text>
</comment>